<dbReference type="PANTHER" id="PTHR48062">
    <property type="entry name" value="RECEPTOR-LIKE PROTEIN 14"/>
    <property type="match status" value="1"/>
</dbReference>
<comment type="subcellular location">
    <subcellularLocation>
        <location evidence="1">Membrane</location>
        <topology evidence="1">Single-pass membrane protein</topology>
    </subcellularLocation>
</comment>
<keyword evidence="3" id="KW-0433">Leucine-rich repeat</keyword>
<dbReference type="SUPFAM" id="SSF52047">
    <property type="entry name" value="RNI-like"/>
    <property type="match status" value="2"/>
</dbReference>
<dbReference type="Proteomes" id="UP000326396">
    <property type="component" value="Linkage Group LG2"/>
</dbReference>
<evidence type="ECO:0000313" key="11">
    <source>
        <dbReference type="Proteomes" id="UP000326396"/>
    </source>
</evidence>
<comment type="caution">
    <text evidence="10">The sequence shown here is derived from an EMBL/GenBank/DDBJ whole genome shotgun (WGS) entry which is preliminary data.</text>
</comment>
<keyword evidence="7" id="KW-1133">Transmembrane helix</keyword>
<sequence>MLGPQLSSRQWLNQIGLHLERNREVDTPDSATEVSRSRGDEMSLGLHSCRFVIVEDFRRLEKLETLSLGANNFNKSIISCLSFLPSLKTLDLRRNEEIGTELSSLRELKTLDMSYCGLQSIAFNGTMSKLVHLNLDWNAFFSVDDVMRSMAAAFPSLRFLSLGNCDMGGRLLANGAPYIPYLKALILSRNNLNGTLPIEGFCKLKNLHELDLSSNIFDGKLPECFNRLSSLQLFDISSNQLTGVLLSSVITNLTSLKYVDFRSNKFEGSFSLSWFSNLTELKYFAFASDNDDFDVETEEPVGWTCMFQLEVLILSSCNINRYKGSVIPSFLLHQHKLRELDMSYNSLKGQFPNWLIKNNTMLSILHLRDNSFDGTIYTSSYRNRNIRWLDVSGSHMIDPIPNDTQKSLPYIYHLNLSRNSIDGVIPSSIGDLIQLHELDLSHNRLSGEVPIGLLTNPFDLSLLILSNNSFHGEILSQNFNFCGLSVLQLGNNCFTVLTLDISNNYLSGRIPHFLGELSNLRILLLGKNNFSGSIPRQLCHLTNVNLIDLSNNLLSGSIPRCLQNIAHPSYPAFMQNNNLSYDSTYFSAYQYNNGLDKQTYFKPYGPFIIPSEILFTTKTLSMVYKGDVLDIMSGLDLSCNKLRGNIPEELGLLAQIHALNLSHNRLTGPIPVKFSNLANLESLDLSFNSLTGRVPPELIKLNSLEVFNVSFNNLSGRLPEIKAQFGTFAKESYEGNPLLCGLPLENECITESHGTQFSNEEGSDEKWYDMDMMVVSYG</sequence>
<evidence type="ECO:0000256" key="1">
    <source>
        <dbReference type="ARBA" id="ARBA00004167"/>
    </source>
</evidence>
<dbReference type="GO" id="GO:0006952">
    <property type="term" value="P:defense response"/>
    <property type="evidence" value="ECO:0007669"/>
    <property type="project" value="UniProtKB-ARBA"/>
</dbReference>
<dbReference type="PROSITE" id="PS51450">
    <property type="entry name" value="LRR"/>
    <property type="match status" value="1"/>
</dbReference>
<accession>A0A5N6NDL0</accession>
<dbReference type="InterPro" id="IPR003591">
    <property type="entry name" value="Leu-rich_rpt_typical-subtyp"/>
</dbReference>
<dbReference type="SMART" id="SM00369">
    <property type="entry name" value="LRR_TYP"/>
    <property type="match status" value="8"/>
</dbReference>
<evidence type="ECO:0000256" key="7">
    <source>
        <dbReference type="ARBA" id="ARBA00022989"/>
    </source>
</evidence>
<evidence type="ECO:0000256" key="5">
    <source>
        <dbReference type="ARBA" id="ARBA00022729"/>
    </source>
</evidence>
<dbReference type="Pfam" id="PF00560">
    <property type="entry name" value="LRR_1"/>
    <property type="match status" value="5"/>
</dbReference>
<dbReference type="Pfam" id="PF13855">
    <property type="entry name" value="LRR_8"/>
    <property type="match status" value="2"/>
</dbReference>
<dbReference type="AlphaFoldDB" id="A0A5N6NDL0"/>
<evidence type="ECO:0000313" key="10">
    <source>
        <dbReference type="EMBL" id="KAD4585433.1"/>
    </source>
</evidence>
<reference evidence="10 11" key="1">
    <citation type="submission" date="2019-05" db="EMBL/GenBank/DDBJ databases">
        <title>Mikania micrantha, genome provides insights into the molecular mechanism of rapid growth.</title>
        <authorList>
            <person name="Liu B."/>
        </authorList>
    </citation>
    <scope>NUCLEOTIDE SEQUENCE [LARGE SCALE GENOMIC DNA]</scope>
    <source>
        <strain evidence="10">NLD-2019</strain>
        <tissue evidence="10">Leaf</tissue>
    </source>
</reference>
<dbReference type="PANTHER" id="PTHR48062:SF21">
    <property type="entry name" value="RECEPTOR-LIKE PROTEIN 12"/>
    <property type="match status" value="1"/>
</dbReference>
<name>A0A5N6NDL0_9ASTR</name>
<comment type="similarity">
    <text evidence="2">Belongs to the RLP family.</text>
</comment>
<keyword evidence="9" id="KW-0325">Glycoprotein</keyword>
<evidence type="ECO:0000256" key="8">
    <source>
        <dbReference type="ARBA" id="ARBA00023136"/>
    </source>
</evidence>
<dbReference type="InterPro" id="IPR032675">
    <property type="entry name" value="LRR_dom_sf"/>
</dbReference>
<dbReference type="Gene3D" id="3.30.1490.310">
    <property type="match status" value="1"/>
</dbReference>
<proteinExistence type="inferred from homology"/>
<evidence type="ECO:0008006" key="12">
    <source>
        <dbReference type="Google" id="ProtNLM"/>
    </source>
</evidence>
<evidence type="ECO:0000256" key="4">
    <source>
        <dbReference type="ARBA" id="ARBA00022692"/>
    </source>
</evidence>
<dbReference type="GO" id="GO:0016020">
    <property type="term" value="C:membrane"/>
    <property type="evidence" value="ECO:0007669"/>
    <property type="project" value="UniProtKB-SubCell"/>
</dbReference>
<organism evidence="10 11">
    <name type="scientific">Mikania micrantha</name>
    <name type="common">bitter vine</name>
    <dbReference type="NCBI Taxonomy" id="192012"/>
    <lineage>
        <taxon>Eukaryota</taxon>
        <taxon>Viridiplantae</taxon>
        <taxon>Streptophyta</taxon>
        <taxon>Embryophyta</taxon>
        <taxon>Tracheophyta</taxon>
        <taxon>Spermatophyta</taxon>
        <taxon>Magnoliopsida</taxon>
        <taxon>eudicotyledons</taxon>
        <taxon>Gunneridae</taxon>
        <taxon>Pentapetalae</taxon>
        <taxon>asterids</taxon>
        <taxon>campanulids</taxon>
        <taxon>Asterales</taxon>
        <taxon>Asteraceae</taxon>
        <taxon>Asteroideae</taxon>
        <taxon>Heliantheae alliance</taxon>
        <taxon>Eupatorieae</taxon>
        <taxon>Mikania</taxon>
    </lineage>
</organism>
<dbReference type="FunFam" id="3.80.10.10:FF:000111">
    <property type="entry name" value="LRR receptor-like serine/threonine-protein kinase ERECTA"/>
    <property type="match status" value="1"/>
</dbReference>
<evidence type="ECO:0000256" key="9">
    <source>
        <dbReference type="ARBA" id="ARBA00023180"/>
    </source>
</evidence>
<dbReference type="OrthoDB" id="4691307at2759"/>
<dbReference type="InterPro" id="IPR001611">
    <property type="entry name" value="Leu-rich_rpt"/>
</dbReference>
<protein>
    <recommendedName>
        <fullName evidence="12">Leucine-rich repeat-containing N-terminal plant-type domain-containing protein</fullName>
    </recommendedName>
</protein>
<dbReference type="GO" id="GO:0051707">
    <property type="term" value="P:response to other organism"/>
    <property type="evidence" value="ECO:0007669"/>
    <property type="project" value="UniProtKB-ARBA"/>
</dbReference>
<keyword evidence="8" id="KW-0472">Membrane</keyword>
<keyword evidence="6" id="KW-0677">Repeat</keyword>
<dbReference type="Gene3D" id="3.80.10.10">
    <property type="entry name" value="Ribonuclease Inhibitor"/>
    <property type="match status" value="4"/>
</dbReference>
<evidence type="ECO:0000256" key="3">
    <source>
        <dbReference type="ARBA" id="ARBA00022614"/>
    </source>
</evidence>
<dbReference type="EMBL" id="SZYD01000012">
    <property type="protein sequence ID" value="KAD4585433.1"/>
    <property type="molecule type" value="Genomic_DNA"/>
</dbReference>
<dbReference type="InterPro" id="IPR051502">
    <property type="entry name" value="RLP_Defense_Trigger"/>
</dbReference>
<evidence type="ECO:0000256" key="2">
    <source>
        <dbReference type="ARBA" id="ARBA00009592"/>
    </source>
</evidence>
<keyword evidence="5" id="KW-0732">Signal</keyword>
<dbReference type="PRINTS" id="PR00019">
    <property type="entry name" value="LEURICHRPT"/>
</dbReference>
<keyword evidence="4" id="KW-0812">Transmembrane</keyword>
<evidence type="ECO:0000256" key="6">
    <source>
        <dbReference type="ARBA" id="ARBA00022737"/>
    </source>
</evidence>
<keyword evidence="11" id="KW-1185">Reference proteome</keyword>
<dbReference type="FunFam" id="3.80.10.10:FF:000041">
    <property type="entry name" value="LRR receptor-like serine/threonine-protein kinase ERECTA"/>
    <property type="match status" value="1"/>
</dbReference>
<gene>
    <name evidence="10" type="ORF">E3N88_23034</name>
</gene>